<reference evidence="1" key="1">
    <citation type="submission" date="2014-11" db="EMBL/GenBank/DDBJ databases">
        <authorList>
            <person name="Amaro Gonzalez C."/>
        </authorList>
    </citation>
    <scope>NUCLEOTIDE SEQUENCE</scope>
</reference>
<organism evidence="1">
    <name type="scientific">Anguilla anguilla</name>
    <name type="common">European freshwater eel</name>
    <name type="synonym">Muraena anguilla</name>
    <dbReference type="NCBI Taxonomy" id="7936"/>
    <lineage>
        <taxon>Eukaryota</taxon>
        <taxon>Metazoa</taxon>
        <taxon>Chordata</taxon>
        <taxon>Craniata</taxon>
        <taxon>Vertebrata</taxon>
        <taxon>Euteleostomi</taxon>
        <taxon>Actinopterygii</taxon>
        <taxon>Neopterygii</taxon>
        <taxon>Teleostei</taxon>
        <taxon>Anguilliformes</taxon>
        <taxon>Anguillidae</taxon>
        <taxon>Anguilla</taxon>
    </lineage>
</organism>
<sequence>MSGQGKKAIHNTYTHAFYSESVTYLDTCVQSCVLIVAYRQGTNIRLTHRRF</sequence>
<name>A0A0E9XJK9_ANGAN</name>
<accession>A0A0E9XJK9</accession>
<evidence type="ECO:0000313" key="1">
    <source>
        <dbReference type="EMBL" id="JAI01869.1"/>
    </source>
</evidence>
<reference evidence="1" key="2">
    <citation type="journal article" date="2015" name="Fish Shellfish Immunol.">
        <title>Early steps in the European eel (Anguilla anguilla)-Vibrio vulnificus interaction in the gills: Role of the RtxA13 toxin.</title>
        <authorList>
            <person name="Callol A."/>
            <person name="Pajuelo D."/>
            <person name="Ebbesson L."/>
            <person name="Teles M."/>
            <person name="MacKenzie S."/>
            <person name="Amaro C."/>
        </authorList>
    </citation>
    <scope>NUCLEOTIDE SEQUENCE</scope>
</reference>
<dbReference type="EMBL" id="GBXM01006709">
    <property type="protein sequence ID" value="JAI01869.1"/>
    <property type="molecule type" value="Transcribed_RNA"/>
</dbReference>
<proteinExistence type="predicted"/>
<protein>
    <submittedName>
        <fullName evidence="1">Uncharacterized protein</fullName>
    </submittedName>
</protein>
<dbReference type="AlphaFoldDB" id="A0A0E9XJK9"/>